<keyword evidence="9" id="KW-1133">Transmembrane helix</keyword>
<keyword evidence="6" id="KW-0520">NAD</keyword>
<keyword evidence="12" id="KW-1185">Reference proteome</keyword>
<evidence type="ECO:0000256" key="5">
    <source>
        <dbReference type="ARBA" id="ARBA00016977"/>
    </source>
</evidence>
<keyword evidence="7 8" id="KW-0456">Lyase</keyword>
<dbReference type="InterPro" id="IPR016040">
    <property type="entry name" value="NAD(P)-bd_dom"/>
</dbReference>
<dbReference type="Pfam" id="PF16363">
    <property type="entry name" value="GDP_Man_Dehyd"/>
    <property type="match status" value="1"/>
</dbReference>
<evidence type="ECO:0000256" key="2">
    <source>
        <dbReference type="ARBA" id="ARBA00001911"/>
    </source>
</evidence>
<dbReference type="PATRIC" id="fig|1473.5.peg.1457"/>
<dbReference type="Gene3D" id="3.40.50.720">
    <property type="entry name" value="NAD(P)-binding Rossmann-like Domain"/>
    <property type="match status" value="1"/>
</dbReference>
<evidence type="ECO:0000256" key="4">
    <source>
        <dbReference type="ARBA" id="ARBA00011990"/>
    </source>
</evidence>
<gene>
    <name evidence="11" type="ORF">AFK71_14150</name>
</gene>
<evidence type="ECO:0000256" key="7">
    <source>
        <dbReference type="ARBA" id="ARBA00023239"/>
    </source>
</evidence>
<sequence length="344" mass="39061">MKNRRTVLVTGGAGFIGSNFIPYFLNKHPDYQVINLDKLTYAGSKEHLIEVKDLPNYQFVHGDITDHQLVQSIFESNDIDGVIHFAAESHVDRSIADATQFVHSNVLGTMVLLQAAKQDWEQKNELQTRRFHHISTDEVYGSLGFKGKFSESTPYQPRNPYSASKAGADMLVNSFGYTYGMNIVISHSSNNFGPKQNQEKLIPTIIYRALHGEPIPIYGDGSHIRDWLYVKDHCEAIDRVYHDGSALESYNIGGGNEYNNTMIAQKICSILDNQLPELTNKYELASFTDLITYVNDRPGHDQRYALNDEKIRTELGWKPTGTFDKKLQQTVESYVNKWLKTTLS</sequence>
<dbReference type="InterPro" id="IPR005888">
    <property type="entry name" value="dTDP_Gluc_deHydtase"/>
</dbReference>
<evidence type="ECO:0000313" key="11">
    <source>
        <dbReference type="EMBL" id="KNE19603.1"/>
    </source>
</evidence>
<keyword evidence="11" id="KW-0167">Capsid protein</keyword>
<dbReference type="RefSeq" id="WP_050352151.1">
    <property type="nucleotide sequence ID" value="NZ_BOSN01000002.1"/>
</dbReference>
<dbReference type="OrthoDB" id="9811743at2"/>
<comment type="similarity">
    <text evidence="3 8">Belongs to the NAD(P)-dependent epimerase/dehydratase family. dTDP-glucose dehydratase subfamily.</text>
</comment>
<dbReference type="Proteomes" id="UP000036780">
    <property type="component" value="Unassembled WGS sequence"/>
</dbReference>
<name>A0A0L0QMZ6_VIRPA</name>
<accession>A0A0L0QMZ6</accession>
<keyword evidence="9" id="KW-0472">Membrane</keyword>
<comment type="caution">
    <text evidence="11">The sequence shown here is derived from an EMBL/GenBank/DDBJ whole genome shotgun (WGS) entry which is preliminary data.</text>
</comment>
<dbReference type="NCBIfam" id="TIGR01181">
    <property type="entry name" value="dTDP_gluc_dehyt"/>
    <property type="match status" value="1"/>
</dbReference>
<reference evidence="12" key="1">
    <citation type="submission" date="2015-07" db="EMBL/GenBank/DDBJ databases">
        <title>Fjat-10053 dsm26.</title>
        <authorList>
            <person name="Liu B."/>
            <person name="Wang J."/>
            <person name="Zhu Y."/>
            <person name="Liu G."/>
            <person name="Chen Q."/>
            <person name="Chen Z."/>
            <person name="Lan J."/>
            <person name="Che J."/>
            <person name="Ge C."/>
            <person name="Shi H."/>
            <person name="Pan Z."/>
            <person name="Liu X."/>
        </authorList>
    </citation>
    <scope>NUCLEOTIDE SEQUENCE [LARGE SCALE GENOMIC DNA]</scope>
    <source>
        <strain evidence="12">DSM 26</strain>
    </source>
</reference>
<comment type="catalytic activity">
    <reaction evidence="1 8">
        <text>dTDP-alpha-D-glucose = dTDP-4-dehydro-6-deoxy-alpha-D-glucose + H2O</text>
        <dbReference type="Rhea" id="RHEA:17221"/>
        <dbReference type="ChEBI" id="CHEBI:15377"/>
        <dbReference type="ChEBI" id="CHEBI:57477"/>
        <dbReference type="ChEBI" id="CHEBI:57649"/>
        <dbReference type="EC" id="4.2.1.46"/>
    </reaction>
</comment>
<evidence type="ECO:0000259" key="10">
    <source>
        <dbReference type="Pfam" id="PF16363"/>
    </source>
</evidence>
<evidence type="ECO:0000313" key="12">
    <source>
        <dbReference type="Proteomes" id="UP000036780"/>
    </source>
</evidence>
<keyword evidence="9" id="KW-0812">Transmembrane</keyword>
<dbReference type="AlphaFoldDB" id="A0A0L0QMZ6"/>
<dbReference type="InterPro" id="IPR036291">
    <property type="entry name" value="NAD(P)-bd_dom_sf"/>
</dbReference>
<evidence type="ECO:0000256" key="1">
    <source>
        <dbReference type="ARBA" id="ARBA00001539"/>
    </source>
</evidence>
<proteinExistence type="inferred from homology"/>
<evidence type="ECO:0000256" key="8">
    <source>
        <dbReference type="RuleBase" id="RU004473"/>
    </source>
</evidence>
<dbReference type="FunFam" id="3.40.50.720:FF:000304">
    <property type="entry name" value="UDP-glucose 4,6-dehydratase"/>
    <property type="match status" value="1"/>
</dbReference>
<keyword evidence="11" id="KW-0946">Virion</keyword>
<protein>
    <recommendedName>
        <fullName evidence="5 8">dTDP-glucose 4,6-dehydratase</fullName>
        <ecNumber evidence="4 8">4.2.1.46</ecNumber>
    </recommendedName>
</protein>
<dbReference type="PANTHER" id="PTHR43000">
    <property type="entry name" value="DTDP-D-GLUCOSE 4,6-DEHYDRATASE-RELATED"/>
    <property type="match status" value="1"/>
</dbReference>
<comment type="cofactor">
    <cofactor evidence="2 8">
        <name>NAD(+)</name>
        <dbReference type="ChEBI" id="CHEBI:57540"/>
    </cofactor>
</comment>
<dbReference type="EC" id="4.2.1.46" evidence="4 8"/>
<evidence type="ECO:0000256" key="9">
    <source>
        <dbReference type="SAM" id="Phobius"/>
    </source>
</evidence>
<organism evidence="11 12">
    <name type="scientific">Virgibacillus pantothenticus</name>
    <dbReference type="NCBI Taxonomy" id="1473"/>
    <lineage>
        <taxon>Bacteria</taxon>
        <taxon>Bacillati</taxon>
        <taxon>Bacillota</taxon>
        <taxon>Bacilli</taxon>
        <taxon>Bacillales</taxon>
        <taxon>Bacillaceae</taxon>
        <taxon>Virgibacillus</taxon>
    </lineage>
</organism>
<dbReference type="Gene3D" id="3.90.25.10">
    <property type="entry name" value="UDP-galactose 4-epimerase, domain 1"/>
    <property type="match status" value="1"/>
</dbReference>
<evidence type="ECO:0000256" key="3">
    <source>
        <dbReference type="ARBA" id="ARBA00008178"/>
    </source>
</evidence>
<feature type="domain" description="NAD(P)-binding" evidence="10">
    <location>
        <begin position="8"/>
        <end position="329"/>
    </location>
</feature>
<evidence type="ECO:0000256" key="6">
    <source>
        <dbReference type="ARBA" id="ARBA00023027"/>
    </source>
</evidence>
<dbReference type="GO" id="GO:0008460">
    <property type="term" value="F:dTDP-glucose 4,6-dehydratase activity"/>
    <property type="evidence" value="ECO:0007669"/>
    <property type="project" value="UniProtKB-EC"/>
</dbReference>
<dbReference type="EMBL" id="LGTO01000007">
    <property type="protein sequence ID" value="KNE19603.1"/>
    <property type="molecule type" value="Genomic_DNA"/>
</dbReference>
<dbReference type="GO" id="GO:0009225">
    <property type="term" value="P:nucleotide-sugar metabolic process"/>
    <property type="evidence" value="ECO:0007669"/>
    <property type="project" value="InterPro"/>
</dbReference>
<dbReference type="GeneID" id="66871365"/>
<dbReference type="CDD" id="cd05246">
    <property type="entry name" value="dTDP_GD_SDR_e"/>
    <property type="match status" value="1"/>
</dbReference>
<dbReference type="SUPFAM" id="SSF51735">
    <property type="entry name" value="NAD(P)-binding Rossmann-fold domains"/>
    <property type="match status" value="1"/>
</dbReference>
<feature type="transmembrane region" description="Helical" evidence="9">
    <location>
        <begin position="7"/>
        <end position="25"/>
    </location>
</feature>